<keyword evidence="1" id="KW-1015">Disulfide bond</keyword>
<feature type="compositionally biased region" description="Basic and acidic residues" evidence="2">
    <location>
        <begin position="70"/>
        <end position="81"/>
    </location>
</feature>
<dbReference type="InterPro" id="IPR001314">
    <property type="entry name" value="Peptidase_S1A"/>
</dbReference>
<dbReference type="InterPro" id="IPR051333">
    <property type="entry name" value="CLIP_Serine_Protease"/>
</dbReference>
<dbReference type="AlphaFoldDB" id="A0A850R4N6"/>
<dbReference type="SMART" id="SM00020">
    <property type="entry name" value="Tryp_SPc"/>
    <property type="match status" value="1"/>
</dbReference>
<dbReference type="PROSITE" id="PS00134">
    <property type="entry name" value="TRYPSIN_HIS"/>
    <property type="match status" value="1"/>
</dbReference>
<dbReference type="CDD" id="cd00190">
    <property type="entry name" value="Tryp_SPc"/>
    <property type="match status" value="1"/>
</dbReference>
<gene>
    <name evidence="4" type="ORF">HW932_00695</name>
</gene>
<sequence length="840" mass="91423">MDRNTLTERLIPIVLLVASGAVSAAEVFPQQSSKALQPLPSSTQVVTPQSLEARLGKKPSSPALAAELTADDRQKIAHNNENRPTGKPLQIGVVKPLDFKVDLQLLDVSAMTDQTYSYEKGLVRLENNELSWGMRLDTLKASGVRLRFDNVNLPEGAVIHVFDDSGNLHSYSRREPSFWSHTFAGEHIYIQIEVTAAASDDARFSIGAVMLRDPEPQGLCPEKNAPCVEDASCFNETDWTEIDKARRAIAHINFEKNGEQYICTGGLIADTDSNTEIPYFLTADHCISDGEVAKTIETWFNYQTPECNASCPKLEPGTASTLGATLIQNSAVDDHALLVLDEPPPEEAWFLGWSSEPVAWKNDDTTLYRLSHPQGSPQAYSIHKIDPSASAAESCDPPKSLPRGPYIYSRNVIGATEGGSSGAPALTSSGQIAGQLFGKFGTNLNNVCDSVSNATVDGAFANYYHQVAPWLSLNSSKIPVTVYKTGTGDGHIISSIPKEDQKNEDTPYHNHPIPVDFKAPPQMDWPWQASLKITTWRINGKWDCGGSVIHPNWILTAAHCIVDKVDDGRYATISPSNIQVRTGASRFDQGGQESKVKRIIKHPEFDPITRDHDIALLELKEPVSVEPIRLMTWAQEENLACSGTRSWITGWASKEICGYTAMPTSSIQVPIVNPCRCGDAMTNNMICTEPEQPDSNDQYQDCQFDDGSALLVVNGRGGYAQAGIVSRGVKDNIDDICSSRAATIHTRLSNYIQWLESSTGVDLSSPLNPAVIDCGNACNGEFAKDTLIRLTALPAEGSTFAGWEGACNGADETCELTVTQAHNVRAIFNAQQTRVSACAP</sequence>
<dbReference type="GO" id="GO:0006508">
    <property type="term" value="P:proteolysis"/>
    <property type="evidence" value="ECO:0007669"/>
    <property type="project" value="UniProtKB-KW"/>
</dbReference>
<dbReference type="PANTHER" id="PTHR24260:SF136">
    <property type="entry name" value="GH08193P-RELATED"/>
    <property type="match status" value="1"/>
</dbReference>
<dbReference type="Pfam" id="PF18998">
    <property type="entry name" value="Flg_new_2"/>
    <property type="match status" value="1"/>
</dbReference>
<evidence type="ECO:0000313" key="4">
    <source>
        <dbReference type="EMBL" id="NVZ07775.1"/>
    </source>
</evidence>
<proteinExistence type="predicted"/>
<dbReference type="Gene3D" id="2.40.10.10">
    <property type="entry name" value="Trypsin-like serine proteases"/>
    <property type="match status" value="3"/>
</dbReference>
<dbReference type="RefSeq" id="WP_176974581.1">
    <property type="nucleotide sequence ID" value="NZ_JABZEO010000001.1"/>
</dbReference>
<keyword evidence="5" id="KW-1185">Reference proteome</keyword>
<dbReference type="PROSITE" id="PS50240">
    <property type="entry name" value="TRYPSIN_DOM"/>
    <property type="match status" value="1"/>
</dbReference>
<keyword evidence="4" id="KW-0645">Protease</keyword>
<feature type="domain" description="Peptidase S1" evidence="3">
    <location>
        <begin position="492"/>
        <end position="760"/>
    </location>
</feature>
<evidence type="ECO:0000256" key="2">
    <source>
        <dbReference type="SAM" id="MobiDB-lite"/>
    </source>
</evidence>
<comment type="caution">
    <text evidence="4">The sequence shown here is derived from an EMBL/GenBank/DDBJ whole genome shotgun (WGS) entry which is preliminary data.</text>
</comment>
<protein>
    <submittedName>
        <fullName evidence="4">Serine protease</fullName>
    </submittedName>
</protein>
<dbReference type="PANTHER" id="PTHR24260">
    <property type="match status" value="1"/>
</dbReference>
<dbReference type="SUPFAM" id="SSF50494">
    <property type="entry name" value="Trypsin-like serine proteases"/>
    <property type="match status" value="2"/>
</dbReference>
<dbReference type="EMBL" id="JABZEO010000001">
    <property type="protein sequence ID" value="NVZ07775.1"/>
    <property type="molecule type" value="Genomic_DNA"/>
</dbReference>
<evidence type="ECO:0000259" key="3">
    <source>
        <dbReference type="PROSITE" id="PS50240"/>
    </source>
</evidence>
<dbReference type="InterPro" id="IPR018114">
    <property type="entry name" value="TRYPSIN_HIS"/>
</dbReference>
<dbReference type="GO" id="GO:0004252">
    <property type="term" value="F:serine-type endopeptidase activity"/>
    <property type="evidence" value="ECO:0007669"/>
    <property type="project" value="InterPro"/>
</dbReference>
<dbReference type="PRINTS" id="PR00722">
    <property type="entry name" value="CHYMOTRYPSIN"/>
</dbReference>
<accession>A0A850R4N6</accession>
<name>A0A850R4N6_9GAMM</name>
<dbReference type="InterPro" id="IPR043504">
    <property type="entry name" value="Peptidase_S1_PA_chymotrypsin"/>
</dbReference>
<organism evidence="4 5">
    <name type="scientific">Allochromatium humboldtianum</name>
    <dbReference type="NCBI Taxonomy" id="504901"/>
    <lineage>
        <taxon>Bacteria</taxon>
        <taxon>Pseudomonadati</taxon>
        <taxon>Pseudomonadota</taxon>
        <taxon>Gammaproteobacteria</taxon>
        <taxon>Chromatiales</taxon>
        <taxon>Chromatiaceae</taxon>
        <taxon>Allochromatium</taxon>
    </lineage>
</organism>
<dbReference type="Proteomes" id="UP000592294">
    <property type="component" value="Unassembled WGS sequence"/>
</dbReference>
<feature type="region of interest" description="Disordered" evidence="2">
    <location>
        <begin position="69"/>
        <end position="89"/>
    </location>
</feature>
<reference evidence="4 5" key="1">
    <citation type="submission" date="2020-06" db="EMBL/GenBank/DDBJ databases">
        <title>Whole-genome sequence of Allochromatium humboldtianum DSM 21881, type strain.</title>
        <authorList>
            <person name="Kyndt J.A."/>
            <person name="Meyer T.E."/>
        </authorList>
    </citation>
    <scope>NUCLEOTIDE SEQUENCE [LARGE SCALE GENOMIC DNA]</scope>
    <source>
        <strain evidence="4 5">DSM 21881</strain>
    </source>
</reference>
<dbReference type="InterPro" id="IPR009003">
    <property type="entry name" value="Peptidase_S1_PA"/>
</dbReference>
<dbReference type="FunFam" id="2.40.10.10:FF:000068">
    <property type="entry name" value="transmembrane protease serine 2"/>
    <property type="match status" value="1"/>
</dbReference>
<evidence type="ECO:0000313" key="5">
    <source>
        <dbReference type="Proteomes" id="UP000592294"/>
    </source>
</evidence>
<dbReference type="Pfam" id="PF00089">
    <property type="entry name" value="Trypsin"/>
    <property type="match status" value="1"/>
</dbReference>
<keyword evidence="4" id="KW-0378">Hydrolase</keyword>
<evidence type="ECO:0000256" key="1">
    <source>
        <dbReference type="ARBA" id="ARBA00023157"/>
    </source>
</evidence>
<dbReference type="InterPro" id="IPR001254">
    <property type="entry name" value="Trypsin_dom"/>
</dbReference>
<dbReference type="InterPro" id="IPR044060">
    <property type="entry name" value="Bacterial_rp_domain"/>
</dbReference>